<gene>
    <name evidence="2" type="ORF">PAECIP111802_06036</name>
</gene>
<protein>
    <submittedName>
        <fullName evidence="2">Uncharacterized protein</fullName>
    </submittedName>
</protein>
<feature type="region of interest" description="Disordered" evidence="1">
    <location>
        <begin position="34"/>
        <end position="58"/>
    </location>
</feature>
<sequence length="58" mass="6495">MYRSPKERIAAMPEQQLLAGALQDTQALLATDMTDTELSAAHTSGQEQMKQTPRKSYR</sequence>
<dbReference type="RefSeq" id="WP_218102235.1">
    <property type="nucleotide sequence ID" value="NZ_CAJVCE010000025.1"/>
</dbReference>
<dbReference type="Proteomes" id="UP000730618">
    <property type="component" value="Unassembled WGS sequence"/>
</dbReference>
<keyword evidence="3" id="KW-1185">Reference proteome</keyword>
<organism evidence="2 3">
    <name type="scientific">Paenibacillus allorhizosphaerae</name>
    <dbReference type="NCBI Taxonomy" id="2849866"/>
    <lineage>
        <taxon>Bacteria</taxon>
        <taxon>Bacillati</taxon>
        <taxon>Bacillota</taxon>
        <taxon>Bacilli</taxon>
        <taxon>Bacillales</taxon>
        <taxon>Paenibacillaceae</taxon>
        <taxon>Paenibacillus</taxon>
    </lineage>
</organism>
<evidence type="ECO:0000313" key="2">
    <source>
        <dbReference type="EMBL" id="CAG7655187.1"/>
    </source>
</evidence>
<accession>A0ABM8VRD9</accession>
<evidence type="ECO:0000313" key="3">
    <source>
        <dbReference type="Proteomes" id="UP000730618"/>
    </source>
</evidence>
<comment type="caution">
    <text evidence="2">The sequence shown here is derived from an EMBL/GenBank/DDBJ whole genome shotgun (WGS) entry which is preliminary data.</text>
</comment>
<evidence type="ECO:0000256" key="1">
    <source>
        <dbReference type="SAM" id="MobiDB-lite"/>
    </source>
</evidence>
<proteinExistence type="predicted"/>
<reference evidence="2 3" key="1">
    <citation type="submission" date="2021-06" db="EMBL/GenBank/DDBJ databases">
        <authorList>
            <person name="Criscuolo A."/>
        </authorList>
    </citation>
    <scope>NUCLEOTIDE SEQUENCE [LARGE SCALE GENOMIC DNA]</scope>
    <source>
        <strain evidence="3">CIP 111802</strain>
    </source>
</reference>
<dbReference type="EMBL" id="CAJVCE010000025">
    <property type="protein sequence ID" value="CAG7655187.1"/>
    <property type="molecule type" value="Genomic_DNA"/>
</dbReference>
<feature type="compositionally biased region" description="Polar residues" evidence="1">
    <location>
        <begin position="41"/>
        <end position="51"/>
    </location>
</feature>
<name>A0ABM8VRD9_9BACL</name>